<dbReference type="Pfam" id="PF01843">
    <property type="entry name" value="DIL"/>
    <property type="match status" value="1"/>
</dbReference>
<evidence type="ECO:0000313" key="5">
    <source>
        <dbReference type="EMBL" id="KAI6645983.1"/>
    </source>
</evidence>
<dbReference type="InterPro" id="IPR036034">
    <property type="entry name" value="PDZ_sf"/>
</dbReference>
<dbReference type="SMART" id="SM01132">
    <property type="entry name" value="DIL"/>
    <property type="match status" value="1"/>
</dbReference>
<dbReference type="Gene3D" id="2.30.42.10">
    <property type="match status" value="1"/>
</dbReference>
<gene>
    <name evidence="5" type="ORF">LOD99_13238</name>
</gene>
<dbReference type="PANTHER" id="PTHR10398">
    <property type="entry name" value="AFADIN"/>
    <property type="match status" value="1"/>
</dbReference>
<feature type="domain" description="PDZ" evidence="2">
    <location>
        <begin position="1089"/>
        <end position="1176"/>
    </location>
</feature>
<feature type="region of interest" description="Disordered" evidence="1">
    <location>
        <begin position="189"/>
        <end position="226"/>
    </location>
</feature>
<evidence type="ECO:0000259" key="4">
    <source>
        <dbReference type="PROSITE" id="PS51126"/>
    </source>
</evidence>
<dbReference type="Pfam" id="PF00788">
    <property type="entry name" value="RA"/>
    <property type="match status" value="2"/>
</dbReference>
<dbReference type="GO" id="GO:0007165">
    <property type="term" value="P:signal transduction"/>
    <property type="evidence" value="ECO:0007669"/>
    <property type="project" value="InterPro"/>
</dbReference>
<dbReference type="EMBL" id="JAKMXF010000365">
    <property type="protein sequence ID" value="KAI6645983.1"/>
    <property type="molecule type" value="Genomic_DNA"/>
</dbReference>
<feature type="compositionally biased region" description="Polar residues" evidence="1">
    <location>
        <begin position="208"/>
        <end position="226"/>
    </location>
</feature>
<feature type="domain" description="Dilute" evidence="4">
    <location>
        <begin position="693"/>
        <end position="962"/>
    </location>
</feature>
<dbReference type="InterPro" id="IPR002710">
    <property type="entry name" value="Dilute_dom"/>
</dbReference>
<reference evidence="5 6" key="1">
    <citation type="journal article" date="2023" name="BMC Biol.">
        <title>The compact genome of the sponge Oopsacas minuta (Hexactinellida) is lacking key metazoan core genes.</title>
        <authorList>
            <person name="Santini S."/>
            <person name="Schenkelaars Q."/>
            <person name="Jourda C."/>
            <person name="Duchesne M."/>
            <person name="Belahbib H."/>
            <person name="Rocher C."/>
            <person name="Selva M."/>
            <person name="Riesgo A."/>
            <person name="Vervoort M."/>
            <person name="Leys S.P."/>
            <person name="Kodjabachian L."/>
            <person name="Le Bivic A."/>
            <person name="Borchiellini C."/>
            <person name="Claverie J.M."/>
            <person name="Renard E."/>
        </authorList>
    </citation>
    <scope>NUCLEOTIDE SEQUENCE [LARGE SCALE GENOMIC DNA]</scope>
    <source>
        <strain evidence="5">SPO-2</strain>
    </source>
</reference>
<feature type="domain" description="Ras-associating" evidence="3">
    <location>
        <begin position="271"/>
        <end position="375"/>
    </location>
</feature>
<dbReference type="Proteomes" id="UP001165289">
    <property type="component" value="Unassembled WGS sequence"/>
</dbReference>
<proteinExistence type="predicted"/>
<evidence type="ECO:0000259" key="3">
    <source>
        <dbReference type="PROSITE" id="PS50200"/>
    </source>
</evidence>
<dbReference type="InterPro" id="IPR028842">
    <property type="entry name" value="Afadin"/>
</dbReference>
<dbReference type="Gene3D" id="2.60.200.20">
    <property type="match status" value="1"/>
</dbReference>
<evidence type="ECO:0000256" key="1">
    <source>
        <dbReference type="SAM" id="MobiDB-lite"/>
    </source>
</evidence>
<dbReference type="SUPFAM" id="SSF54236">
    <property type="entry name" value="Ubiquitin-like"/>
    <property type="match status" value="2"/>
</dbReference>
<dbReference type="PROSITE" id="PS50106">
    <property type="entry name" value="PDZ"/>
    <property type="match status" value="1"/>
</dbReference>
<protein>
    <submittedName>
        <fullName evidence="5">Afadin-like isoform X2</fullName>
    </submittedName>
</protein>
<dbReference type="GO" id="GO:0005911">
    <property type="term" value="C:cell-cell junction"/>
    <property type="evidence" value="ECO:0007669"/>
    <property type="project" value="InterPro"/>
</dbReference>
<feature type="region of interest" description="Disordered" evidence="1">
    <location>
        <begin position="1035"/>
        <end position="1063"/>
    </location>
</feature>
<dbReference type="Gene3D" id="3.10.20.90">
    <property type="entry name" value="Phosphatidylinositol 3-kinase Catalytic Subunit, Chain A, domain 1"/>
    <property type="match status" value="2"/>
</dbReference>
<evidence type="ECO:0000313" key="6">
    <source>
        <dbReference type="Proteomes" id="UP001165289"/>
    </source>
</evidence>
<sequence>MAMDKRKKKLSSQNSISGKNCEEEHARLCEIIAKWNQERFSLFEISLPNESLEFSGVIRFFYRDSKGPFNTKCIKVSSKDTCQHLIEILVEKFRPDMKMLSNPQDFSLSEIFPNGERRSLTREEKPLLSQLNWNRDEREGYFLLGQTNSEQNEICKQQVDLTLFQKKDKVKKKKSRMSIRFPKSFSKSYRVTGGESKSKPSTPLPPASCQSSQSSGVHLNNSSVTGKTNSEVFSQLEGMHLMRTLSNPEGVLRIRRERKLEEIKNALKDPGTTTIKIYAENLIPEVPYKTLLVTPEHTANDVIRITLEKYHMEREDPSDYCLVQYSLPSGASCITTTGRDECIVEPGDFPLHRFREHQANFPDLKVIFQLRKIDQAMLPKIIPQELRPLHPFDSYRSRSHKAKQSLPCFYPMRGGKPDKQHRIQVYANDFKMLVGSRRGFNQQADKYIALEGADILPEHCIVEGYKGVCRLIPTSRNGPVYIDNILIQKPTSLTSTCVVRFGRHYDFQFFLPDTIPSKSSTNITTYPLRGLHSVKSVDSDIETRPSSELGEYKKELLTLQRVLSDGAINEFSHLQRLSPHDDTPETIFMSDGKVISLSNYSSSNMDDFLPEELPKPVIPTSRNPRSSVRIKEEPLILPATLSFSLHSICHIIDCFITDVKYSDVTFKHAPAYALYICVRSFLNGDSLCDATLSERLQGMKEMLSCSASLLKATVAQSRHIPGPLAFWINNMSELLHFLRRDGEVSPHCPDVLTSLTQLTAYAFRSLSESICKEVEPHLTSLFSPAPSSPSQLLDTDSEPAESFLDMLWKPGGVASRLSSHNRSACSLFSILDAIYNLMASCNVNKEITRELFLRLIHFIGSTLFNDIVTDRSHTSPTSLSSLKPRLKWLQSWTEEKGLSSLFESCFSPCHQALTLLEECRATDADLNKLSNKANVLNPIQIKTLLETIQSRKIVSFISQIKDINSSPLLLQTKISRPIKIPDNGYSSETLLGIPHGLRDFLEPAIQKGLCKLHLVSLLSTGAWMKSSELASHRLSESRSSIESSSAPNLPPDYPGKGADPSLESLQPVSIRSSRGGSFPYHQDTNRYLELRLDKQDSDSIGISVVSYKIKNPFKSVILVKSILDNPALEDGRLEPGDQIIRVDDVNLEEPGMSQKQATHILRSTGRIVHLRILKKESVNLMLATTNLYYSENELSDSDSISLSKIYPYATTQRPGHKTLDRQRLPTPSIPVLKHKHMLAPRYEEEFQSPRSYNTQYPTFPRSHRSFEYSPSPRDKQLSILQGEMSPSIHNPSIIHGKDSLHSHNLHQFDTLYTAPHHMIDPYQPPSYTLQLVPTPHPHTHYDSLRHMVPHPQYTPPIHWDPIPDPSRIHKLPGSLTPAHSPTTTATTKVDLLSKLSRDEVALASSITLRERELQEVRANIELLRQQHEISPTQNPMNIDESGISPSHSATPLVGFQPSTHIQKQVSNPTPSKLHLLSSPLTLRPNTPSNYLGVPPDVIQSTLHTPVKTIPVSTTPASVPPALDLFLPLQFQESNLTQPMTLQDKMEYFIHKSSS</sequence>
<feature type="region of interest" description="Disordered" evidence="1">
    <location>
        <begin position="1432"/>
        <end position="1454"/>
    </location>
</feature>
<feature type="region of interest" description="Disordered" evidence="1">
    <location>
        <begin position="1249"/>
        <end position="1273"/>
    </location>
</feature>
<evidence type="ECO:0000259" key="2">
    <source>
        <dbReference type="PROSITE" id="PS50106"/>
    </source>
</evidence>
<keyword evidence="6" id="KW-1185">Reference proteome</keyword>
<feature type="compositionally biased region" description="Low complexity" evidence="1">
    <location>
        <begin position="1037"/>
        <end position="1046"/>
    </location>
</feature>
<dbReference type="InterPro" id="IPR000159">
    <property type="entry name" value="RA_dom"/>
</dbReference>
<organism evidence="5 6">
    <name type="scientific">Oopsacas minuta</name>
    <dbReference type="NCBI Taxonomy" id="111878"/>
    <lineage>
        <taxon>Eukaryota</taxon>
        <taxon>Metazoa</taxon>
        <taxon>Porifera</taxon>
        <taxon>Hexactinellida</taxon>
        <taxon>Hexasterophora</taxon>
        <taxon>Lyssacinosida</taxon>
        <taxon>Leucopsacidae</taxon>
        <taxon>Oopsacas</taxon>
    </lineage>
</organism>
<dbReference type="PROSITE" id="PS51126">
    <property type="entry name" value="DILUTE"/>
    <property type="match status" value="1"/>
</dbReference>
<accession>A0AAV7JBA6</accession>
<dbReference type="Pfam" id="PF00595">
    <property type="entry name" value="PDZ"/>
    <property type="match status" value="1"/>
</dbReference>
<dbReference type="SUPFAM" id="SSF49879">
    <property type="entry name" value="SMAD/FHA domain"/>
    <property type="match status" value="1"/>
</dbReference>
<dbReference type="PROSITE" id="PS50200">
    <property type="entry name" value="RA"/>
    <property type="match status" value="2"/>
</dbReference>
<name>A0AAV7JBA6_9METZ</name>
<dbReference type="PANTHER" id="PTHR10398:SF2">
    <property type="entry name" value="AFADIN"/>
    <property type="match status" value="1"/>
</dbReference>
<dbReference type="SMART" id="SM00228">
    <property type="entry name" value="PDZ"/>
    <property type="match status" value="1"/>
</dbReference>
<dbReference type="SUPFAM" id="SSF50156">
    <property type="entry name" value="PDZ domain-like"/>
    <property type="match status" value="1"/>
</dbReference>
<comment type="caution">
    <text evidence="5">The sequence shown here is derived from an EMBL/GenBank/DDBJ whole genome shotgun (WGS) entry which is preliminary data.</text>
</comment>
<dbReference type="InterPro" id="IPR008984">
    <property type="entry name" value="SMAD_FHA_dom_sf"/>
</dbReference>
<dbReference type="InterPro" id="IPR001478">
    <property type="entry name" value="PDZ"/>
</dbReference>
<feature type="domain" description="Ras-associating" evidence="3">
    <location>
        <begin position="54"/>
        <end position="149"/>
    </location>
</feature>
<dbReference type="SMART" id="SM00314">
    <property type="entry name" value="RA"/>
    <property type="match status" value="2"/>
</dbReference>
<dbReference type="InterPro" id="IPR029071">
    <property type="entry name" value="Ubiquitin-like_domsf"/>
</dbReference>